<evidence type="ECO:0000256" key="2">
    <source>
        <dbReference type="SAM" id="MobiDB-lite"/>
    </source>
</evidence>
<dbReference type="PANTHER" id="PTHR13890:SF35">
    <property type="entry name" value="MAGNESIUM TRANSPORTER MRS2-3"/>
    <property type="match status" value="1"/>
</dbReference>
<evidence type="ECO:0000256" key="1">
    <source>
        <dbReference type="ARBA" id="ARBA00007535"/>
    </source>
</evidence>
<name>A0A7I4DRQ0_PHYPA</name>
<protein>
    <recommendedName>
        <fullName evidence="5">Magnesium transporter</fullName>
    </recommendedName>
</protein>
<dbReference type="FunFam" id="2.40.128.330:FF:000001">
    <property type="entry name" value="Magnesium transporter MRS2-1"/>
    <property type="match status" value="1"/>
</dbReference>
<feature type="region of interest" description="Disordered" evidence="2">
    <location>
        <begin position="229"/>
        <end position="272"/>
    </location>
</feature>
<sequence length="375" mass="42817">MRTKHPQIMGMRPQIPQRVTEEIAMDVDTQQWRAVQSHTRHTKREKKSWLYIDVNGNHQDLEVGKQAIMRRAHLPARDLRLLDPLLSYPSSILGREHAIVVNLEHIKMIITAQEVFLLDAQNPIVAPFVQNLRRRLPASNSTTQVRAEIEQLLDDDGDMTEMYLSTKLVKQQLEVSMRSDTTEQTPAIQSADSGVHGRNHGVVHSTSEGSCLMVTVEDPIKYVHDSNLRDLVPTRSSSRTKRHAAKDHSSSSREEEHPKQRNSPRNQSPLRRSNLHHNMASSAKQFREHLKLGHVSFDAEQVHNNTSLLSSTSSMSRTMGSAIHSKRQHVEELEMLLEAYFVLIDGIIRRVALVIRPPSVYLSINMVHKKHDVFK</sequence>
<proteinExistence type="inferred from homology"/>
<feature type="region of interest" description="Disordered" evidence="2">
    <location>
        <begin position="178"/>
        <end position="198"/>
    </location>
</feature>
<keyword evidence="4" id="KW-1185">Reference proteome</keyword>
<organism evidence="3 4">
    <name type="scientific">Physcomitrium patens</name>
    <name type="common">Spreading-leaved earth moss</name>
    <name type="synonym">Physcomitrella patens</name>
    <dbReference type="NCBI Taxonomy" id="3218"/>
    <lineage>
        <taxon>Eukaryota</taxon>
        <taxon>Viridiplantae</taxon>
        <taxon>Streptophyta</taxon>
        <taxon>Embryophyta</taxon>
        <taxon>Bryophyta</taxon>
        <taxon>Bryophytina</taxon>
        <taxon>Bryopsida</taxon>
        <taxon>Funariidae</taxon>
        <taxon>Funariales</taxon>
        <taxon>Funariaceae</taxon>
        <taxon>Physcomitrium</taxon>
    </lineage>
</organism>
<dbReference type="PANTHER" id="PTHR13890">
    <property type="entry name" value="RNA SPLICING PROTEIN MRS2, MITOCHONDRIAL"/>
    <property type="match status" value="1"/>
</dbReference>
<evidence type="ECO:0008006" key="5">
    <source>
        <dbReference type="Google" id="ProtNLM"/>
    </source>
</evidence>
<dbReference type="Pfam" id="PF22099">
    <property type="entry name" value="MRS2-like"/>
    <property type="match status" value="1"/>
</dbReference>
<dbReference type="EnsemblPlants" id="Pp3c4_8504V3.10">
    <property type="protein sequence ID" value="Pp3c4_8504V3.10"/>
    <property type="gene ID" value="Pp3c4_8504"/>
</dbReference>
<dbReference type="InterPro" id="IPR039204">
    <property type="entry name" value="MRS2-like"/>
</dbReference>
<reference evidence="3 4" key="1">
    <citation type="journal article" date="2008" name="Science">
        <title>The Physcomitrella genome reveals evolutionary insights into the conquest of land by plants.</title>
        <authorList>
            <person name="Rensing S."/>
            <person name="Lang D."/>
            <person name="Zimmer A."/>
            <person name="Terry A."/>
            <person name="Salamov A."/>
            <person name="Shapiro H."/>
            <person name="Nishiyama T."/>
            <person name="Perroud P.-F."/>
            <person name="Lindquist E."/>
            <person name="Kamisugi Y."/>
            <person name="Tanahashi T."/>
            <person name="Sakakibara K."/>
            <person name="Fujita T."/>
            <person name="Oishi K."/>
            <person name="Shin-I T."/>
            <person name="Kuroki Y."/>
            <person name="Toyoda A."/>
            <person name="Suzuki Y."/>
            <person name="Hashimoto A."/>
            <person name="Yamaguchi K."/>
            <person name="Sugano A."/>
            <person name="Kohara Y."/>
            <person name="Fujiyama A."/>
            <person name="Anterola A."/>
            <person name="Aoki S."/>
            <person name="Ashton N."/>
            <person name="Barbazuk W.B."/>
            <person name="Barker E."/>
            <person name="Bennetzen J."/>
            <person name="Bezanilla M."/>
            <person name="Blankenship R."/>
            <person name="Cho S.H."/>
            <person name="Dutcher S."/>
            <person name="Estelle M."/>
            <person name="Fawcett J.A."/>
            <person name="Gundlach H."/>
            <person name="Hanada K."/>
            <person name="Heyl A."/>
            <person name="Hicks K.A."/>
            <person name="Hugh J."/>
            <person name="Lohr M."/>
            <person name="Mayer K."/>
            <person name="Melkozernov A."/>
            <person name="Murata T."/>
            <person name="Nelson D."/>
            <person name="Pils B."/>
            <person name="Prigge M."/>
            <person name="Reiss B."/>
            <person name="Renner T."/>
            <person name="Rombauts S."/>
            <person name="Rushton P."/>
            <person name="Sanderfoot A."/>
            <person name="Schween G."/>
            <person name="Shiu S.-H."/>
            <person name="Stueber K."/>
            <person name="Theodoulou F.L."/>
            <person name="Tu H."/>
            <person name="Van de Peer Y."/>
            <person name="Verrier P.J."/>
            <person name="Waters E."/>
            <person name="Wood A."/>
            <person name="Yang L."/>
            <person name="Cove D."/>
            <person name="Cuming A."/>
            <person name="Hasebe M."/>
            <person name="Lucas S."/>
            <person name="Mishler D.B."/>
            <person name="Reski R."/>
            <person name="Grigoriev I."/>
            <person name="Quatrano R.S."/>
            <person name="Boore J.L."/>
        </authorList>
    </citation>
    <scope>NUCLEOTIDE SEQUENCE [LARGE SCALE GENOMIC DNA]</scope>
    <source>
        <strain evidence="3 4">cv. Gransden 2004</strain>
    </source>
</reference>
<feature type="compositionally biased region" description="Polar residues" evidence="2">
    <location>
        <begin position="261"/>
        <end position="271"/>
    </location>
</feature>
<feature type="compositionally biased region" description="Basic and acidic residues" evidence="2">
    <location>
        <begin position="246"/>
        <end position="259"/>
    </location>
</feature>
<dbReference type="Proteomes" id="UP000006727">
    <property type="component" value="Chromosome 4"/>
</dbReference>
<reference evidence="3" key="3">
    <citation type="submission" date="2020-12" db="UniProtKB">
        <authorList>
            <consortium name="EnsemblPlants"/>
        </authorList>
    </citation>
    <scope>IDENTIFICATION</scope>
</reference>
<dbReference type="Gene3D" id="2.40.128.330">
    <property type="match status" value="1"/>
</dbReference>
<accession>A0A7I4DRQ0</accession>
<dbReference type="AlphaFoldDB" id="A0A7I4DRQ0"/>
<dbReference type="Gene3D" id="1.20.58.340">
    <property type="entry name" value="Magnesium transport protein CorA, transmembrane region"/>
    <property type="match status" value="2"/>
</dbReference>
<dbReference type="GO" id="GO:0015095">
    <property type="term" value="F:magnesium ion transmembrane transporter activity"/>
    <property type="evidence" value="ECO:0007669"/>
    <property type="project" value="UniProtKB-ARBA"/>
</dbReference>
<dbReference type="EMBL" id="ABEU02000004">
    <property type="status" value="NOT_ANNOTATED_CDS"/>
    <property type="molecule type" value="Genomic_DNA"/>
</dbReference>
<feature type="compositionally biased region" description="Polar residues" evidence="2">
    <location>
        <begin position="178"/>
        <end position="192"/>
    </location>
</feature>
<dbReference type="Gramene" id="Pp3c4_8504V3.10">
    <property type="protein sequence ID" value="Pp3c4_8504V3.10"/>
    <property type="gene ID" value="Pp3c4_8504"/>
</dbReference>
<reference evidence="3 4" key="2">
    <citation type="journal article" date="2018" name="Plant J.">
        <title>The Physcomitrella patens chromosome-scale assembly reveals moss genome structure and evolution.</title>
        <authorList>
            <person name="Lang D."/>
            <person name="Ullrich K.K."/>
            <person name="Murat F."/>
            <person name="Fuchs J."/>
            <person name="Jenkins J."/>
            <person name="Haas F.B."/>
            <person name="Piednoel M."/>
            <person name="Gundlach H."/>
            <person name="Van Bel M."/>
            <person name="Meyberg R."/>
            <person name="Vives C."/>
            <person name="Morata J."/>
            <person name="Symeonidi A."/>
            <person name="Hiss M."/>
            <person name="Muchero W."/>
            <person name="Kamisugi Y."/>
            <person name="Saleh O."/>
            <person name="Blanc G."/>
            <person name="Decker E.L."/>
            <person name="van Gessel N."/>
            <person name="Grimwood J."/>
            <person name="Hayes R.D."/>
            <person name="Graham S.W."/>
            <person name="Gunter L.E."/>
            <person name="McDaniel S.F."/>
            <person name="Hoernstein S.N.W."/>
            <person name="Larsson A."/>
            <person name="Li F.W."/>
            <person name="Perroud P.F."/>
            <person name="Phillips J."/>
            <person name="Ranjan P."/>
            <person name="Rokshar D.S."/>
            <person name="Rothfels C.J."/>
            <person name="Schneider L."/>
            <person name="Shu S."/>
            <person name="Stevenson D.W."/>
            <person name="Thummler F."/>
            <person name="Tillich M."/>
            <person name="Villarreal Aguilar J.C."/>
            <person name="Widiez T."/>
            <person name="Wong G.K."/>
            <person name="Wymore A."/>
            <person name="Zhang Y."/>
            <person name="Zimmer A.D."/>
            <person name="Quatrano R.S."/>
            <person name="Mayer K.F.X."/>
            <person name="Goodstein D."/>
            <person name="Casacuberta J.M."/>
            <person name="Vandepoele K."/>
            <person name="Reski R."/>
            <person name="Cuming A.C."/>
            <person name="Tuskan G.A."/>
            <person name="Maumus F."/>
            <person name="Salse J."/>
            <person name="Schmutz J."/>
            <person name="Rensing S.A."/>
        </authorList>
    </citation>
    <scope>NUCLEOTIDE SEQUENCE [LARGE SCALE GENOMIC DNA]</scope>
    <source>
        <strain evidence="3 4">cv. Gransden 2004</strain>
    </source>
</reference>
<comment type="similarity">
    <text evidence="1">Belongs to the CorA metal ion transporter (MIT) (TC 1.A.35.5) family.</text>
</comment>
<evidence type="ECO:0000313" key="4">
    <source>
        <dbReference type="Proteomes" id="UP000006727"/>
    </source>
</evidence>
<evidence type="ECO:0000313" key="3">
    <source>
        <dbReference type="EnsemblPlants" id="Pp3c4_8504V3.10"/>
    </source>
</evidence>